<dbReference type="EMBL" id="MK580484">
    <property type="protein sequence ID" value="QCW57835.1"/>
    <property type="molecule type" value="Genomic_DNA"/>
</dbReference>
<keyword evidence="6 11" id="KW-1133">Transmembrane helix</keyword>
<comment type="subcellular location">
    <subcellularLocation>
        <location evidence="1">Membrane</location>
        <topology evidence="1">Single-pass membrane protein</topology>
    </subcellularLocation>
    <subcellularLocation>
        <location evidence="11">Plastid</location>
        <location evidence="11">Chloroplast thylakoid membrane</location>
        <topology evidence="11">Single-pass membrane protein</topology>
    </subcellularLocation>
</comment>
<dbReference type="AlphaFoldDB" id="A0A4Y5P3K8"/>
<evidence type="ECO:0000256" key="6">
    <source>
        <dbReference type="ARBA" id="ARBA00022989"/>
    </source>
</evidence>
<reference evidence="14" key="1">
    <citation type="journal article" date="2019" name="Int. J. Mol. Sci.">
        <title>Characterization of the Chloroplast Genome of Trentepohlia odorata (Trentepohliales, Chlorophyta), and Discussion of its Taxonomy.</title>
        <authorList>
            <person name="Zhu H."/>
            <person name="Hu Y."/>
            <person name="Liu F."/>
            <person name="Hu Z."/>
            <person name="Liu G."/>
        </authorList>
    </citation>
    <scope>NUCLEOTIDE SEQUENCE</scope>
</reference>
<evidence type="ECO:0000313" key="14">
    <source>
        <dbReference type="EMBL" id="QCW57835.1"/>
    </source>
</evidence>
<dbReference type="CDD" id="cd06503">
    <property type="entry name" value="ATP-synt_Fo_b"/>
    <property type="match status" value="1"/>
</dbReference>
<accession>A0A4Y5P3K8</accession>
<keyword evidence="5 11" id="KW-0375">Hydrogen ion transport</keyword>
<protein>
    <recommendedName>
        <fullName evidence="11">ATP synthase subunit b, chloroplastic</fullName>
    </recommendedName>
    <alternativeName>
        <fullName evidence="11">ATP synthase F(0) sector subunit b</fullName>
    </alternativeName>
    <alternativeName>
        <fullName evidence="11">ATPase subunit I</fullName>
    </alternativeName>
</protein>
<comment type="function">
    <text evidence="10 11">F(1)F(0) ATP synthase produces ATP from ADP in the presence of a proton or sodium gradient. F-type ATPases consist of two structural domains, F(1) containing the extramembraneous catalytic core and F(0) containing the membrane proton channel, linked together by a central stalk and a peripheral stalk. During catalysis, ATP synthesis in the catalytic domain of F(1) is coupled via a rotary mechanism of the central stalk subunits to proton translocation.</text>
</comment>
<evidence type="ECO:0000256" key="7">
    <source>
        <dbReference type="ARBA" id="ARBA00023065"/>
    </source>
</evidence>
<dbReference type="Pfam" id="PF00430">
    <property type="entry name" value="ATP-synt_B"/>
    <property type="match status" value="1"/>
</dbReference>
<dbReference type="GeneID" id="40872543"/>
<keyword evidence="2 11" id="KW-0813">Transport</keyword>
<comment type="similarity">
    <text evidence="11 12">Belongs to the ATPase B chain family.</text>
</comment>
<keyword evidence="8 11" id="KW-0472">Membrane</keyword>
<evidence type="ECO:0000256" key="12">
    <source>
        <dbReference type="RuleBase" id="RU003848"/>
    </source>
</evidence>
<dbReference type="PANTHER" id="PTHR34264">
    <property type="entry name" value="ATP SYNTHASE SUBUNIT B, CHLOROPLASTIC"/>
    <property type="match status" value="1"/>
</dbReference>
<evidence type="ECO:0000256" key="2">
    <source>
        <dbReference type="ARBA" id="ARBA00022448"/>
    </source>
</evidence>
<feature type="coiled-coil region" evidence="13">
    <location>
        <begin position="38"/>
        <end position="94"/>
    </location>
</feature>
<evidence type="ECO:0000256" key="10">
    <source>
        <dbReference type="ARBA" id="ARBA00025198"/>
    </source>
</evidence>
<keyword evidence="7 11" id="KW-0406">Ion transport</keyword>
<evidence type="ECO:0000256" key="8">
    <source>
        <dbReference type="ARBA" id="ARBA00023136"/>
    </source>
</evidence>
<name>A0A4Y5P3K8_9CHLO</name>
<evidence type="ECO:0000256" key="9">
    <source>
        <dbReference type="ARBA" id="ARBA00023310"/>
    </source>
</evidence>
<keyword evidence="14" id="KW-0150">Chloroplast</keyword>
<comment type="function">
    <text evidence="11">Component of the F(0) channel, it forms part of the peripheral stalk, linking F(1) to F(0).</text>
</comment>
<dbReference type="GO" id="GO:0009535">
    <property type="term" value="C:chloroplast thylakoid membrane"/>
    <property type="evidence" value="ECO:0007669"/>
    <property type="project" value="UniProtKB-SubCell"/>
</dbReference>
<dbReference type="PANTHER" id="PTHR34264:SF3">
    <property type="entry name" value="ATP SYNTHASE SUBUNIT B, CHLOROPLASTIC"/>
    <property type="match status" value="1"/>
</dbReference>
<keyword evidence="11" id="KW-0793">Thylakoid</keyword>
<dbReference type="HAMAP" id="MF_01398">
    <property type="entry name" value="ATP_synth_b_bprime"/>
    <property type="match status" value="1"/>
</dbReference>
<evidence type="ECO:0000256" key="1">
    <source>
        <dbReference type="ARBA" id="ARBA00004167"/>
    </source>
</evidence>
<geneLocation type="chloroplast" evidence="14"/>
<dbReference type="GO" id="GO:0046933">
    <property type="term" value="F:proton-transporting ATP synthase activity, rotational mechanism"/>
    <property type="evidence" value="ECO:0007669"/>
    <property type="project" value="UniProtKB-UniRule"/>
</dbReference>
<organism evidence="14">
    <name type="scientific">Trentepohlia odorata</name>
    <dbReference type="NCBI Taxonomy" id="2576626"/>
    <lineage>
        <taxon>Eukaryota</taxon>
        <taxon>Viridiplantae</taxon>
        <taxon>Chlorophyta</taxon>
        <taxon>core chlorophytes</taxon>
        <taxon>Ulvophyceae</taxon>
        <taxon>TCBD clade</taxon>
        <taxon>Trentepohliales</taxon>
        <taxon>Trentepohliaceae</taxon>
        <taxon>Trentepohlia</taxon>
    </lineage>
</organism>
<keyword evidence="4 11" id="KW-0812">Transmembrane</keyword>
<dbReference type="InterPro" id="IPR002146">
    <property type="entry name" value="ATP_synth_b/b'su_bac/chlpt"/>
</dbReference>
<proteinExistence type="inferred from homology"/>
<evidence type="ECO:0000256" key="13">
    <source>
        <dbReference type="SAM" id="Coils"/>
    </source>
</evidence>
<keyword evidence="13" id="KW-0175">Coiled coil</keyword>
<keyword evidence="9 11" id="KW-0066">ATP synthesis</keyword>
<gene>
    <name evidence="11 14" type="primary">atpF</name>
</gene>
<evidence type="ECO:0000256" key="11">
    <source>
        <dbReference type="HAMAP-Rule" id="MF_01398"/>
    </source>
</evidence>
<feature type="transmembrane region" description="Helical" evidence="11">
    <location>
        <begin position="12"/>
        <end position="30"/>
    </location>
</feature>
<evidence type="ECO:0000256" key="4">
    <source>
        <dbReference type="ARBA" id="ARBA00022692"/>
    </source>
</evidence>
<dbReference type="GO" id="GO:0045259">
    <property type="term" value="C:proton-transporting ATP synthase complex"/>
    <property type="evidence" value="ECO:0007669"/>
    <property type="project" value="UniProtKB-KW"/>
</dbReference>
<keyword evidence="3 11" id="KW-0138">CF(0)</keyword>
<evidence type="ECO:0000256" key="5">
    <source>
        <dbReference type="ARBA" id="ARBA00022781"/>
    </source>
</evidence>
<keyword evidence="14" id="KW-0934">Plastid</keyword>
<dbReference type="RefSeq" id="YP_009667532.1">
    <property type="nucleotide sequence ID" value="NC_043776.1"/>
</dbReference>
<evidence type="ECO:0000256" key="3">
    <source>
        <dbReference type="ARBA" id="ARBA00022547"/>
    </source>
</evidence>
<sequence length="158" mass="17896">MSLIEKIFETNVINLSIVIFILVSVVGNALTESLSARRETVLLNLTEADKKATEAEEKLRLAKADFETAKNKAIELKEQNKKQAENEKTKLLTITDNEIQGLKKKKQEILELAYSQQKKELIAKIANAALRIVKQRCKFDSNTGEKIANFYLKLWTAS</sequence>
<comment type="miscellaneous">
    <text evidence="11">In plastids the F-type ATPase is also known as CF(1)CF(0).</text>
</comment>
<comment type="subunit">
    <text evidence="11">F-type ATPases have 2 components, F(1) - the catalytic core - and F(0) - the membrane proton channel. F(1) has five subunits: alpha(3), beta(3), gamma(1), delta(1), epsilon(1). F(0) has four main subunits: a(1), b(1), b'(1) and c(10-14). The alpha and beta chains form an alternating ring which encloses part of the gamma chain. F(1) is attached to F(0) by a central stalk formed by the gamma and epsilon chains, while a peripheral stalk is formed by the delta, b and b' chains.</text>
</comment>